<comment type="caution">
    <text evidence="1">The sequence shown here is derived from an EMBL/GenBank/DDBJ whole genome shotgun (WGS) entry which is preliminary data.</text>
</comment>
<evidence type="ECO:0000313" key="1">
    <source>
        <dbReference type="EMBL" id="KAJ1083001.1"/>
    </source>
</evidence>
<dbReference type="Proteomes" id="UP001066276">
    <property type="component" value="Chromosome 12"/>
</dbReference>
<accession>A0AAV7KU45</accession>
<sequence length="71" mass="7840">MRGEPRGVAQARECRCRAREEPPEVMSAVWLERPRQEEGPTWGARAVVRVGAGPRRCSRPRVPGAESGEAT</sequence>
<gene>
    <name evidence="1" type="ORF">NDU88_003162</name>
</gene>
<keyword evidence="2" id="KW-1185">Reference proteome</keyword>
<proteinExistence type="predicted"/>
<dbReference type="AlphaFoldDB" id="A0AAV7KU45"/>
<name>A0AAV7KU45_PLEWA</name>
<organism evidence="1 2">
    <name type="scientific">Pleurodeles waltl</name>
    <name type="common">Iberian ribbed newt</name>
    <dbReference type="NCBI Taxonomy" id="8319"/>
    <lineage>
        <taxon>Eukaryota</taxon>
        <taxon>Metazoa</taxon>
        <taxon>Chordata</taxon>
        <taxon>Craniata</taxon>
        <taxon>Vertebrata</taxon>
        <taxon>Euteleostomi</taxon>
        <taxon>Amphibia</taxon>
        <taxon>Batrachia</taxon>
        <taxon>Caudata</taxon>
        <taxon>Salamandroidea</taxon>
        <taxon>Salamandridae</taxon>
        <taxon>Pleurodelinae</taxon>
        <taxon>Pleurodeles</taxon>
    </lineage>
</organism>
<dbReference type="EMBL" id="JANPWB010000016">
    <property type="protein sequence ID" value="KAJ1083001.1"/>
    <property type="molecule type" value="Genomic_DNA"/>
</dbReference>
<evidence type="ECO:0000313" key="2">
    <source>
        <dbReference type="Proteomes" id="UP001066276"/>
    </source>
</evidence>
<protein>
    <submittedName>
        <fullName evidence="1">Uncharacterized protein</fullName>
    </submittedName>
</protein>
<reference evidence="1" key="1">
    <citation type="journal article" date="2022" name="bioRxiv">
        <title>Sequencing and chromosome-scale assembly of the giantPleurodeles waltlgenome.</title>
        <authorList>
            <person name="Brown T."/>
            <person name="Elewa A."/>
            <person name="Iarovenko S."/>
            <person name="Subramanian E."/>
            <person name="Araus A.J."/>
            <person name="Petzold A."/>
            <person name="Susuki M."/>
            <person name="Suzuki K.-i.T."/>
            <person name="Hayashi T."/>
            <person name="Toyoda A."/>
            <person name="Oliveira C."/>
            <person name="Osipova E."/>
            <person name="Leigh N.D."/>
            <person name="Simon A."/>
            <person name="Yun M.H."/>
        </authorList>
    </citation>
    <scope>NUCLEOTIDE SEQUENCE</scope>
    <source>
        <strain evidence="1">20211129_DDA</strain>
        <tissue evidence="1">Liver</tissue>
    </source>
</reference>